<accession>A0A179F4I1</accession>
<name>A0A179F4I1_METCM</name>
<keyword evidence="1" id="KW-0732">Signal</keyword>
<comment type="caution">
    <text evidence="2">The sequence shown here is derived from an EMBL/GenBank/DDBJ whole genome shotgun (WGS) entry which is preliminary data.</text>
</comment>
<dbReference type="Proteomes" id="UP000078397">
    <property type="component" value="Unassembled WGS sequence"/>
</dbReference>
<dbReference type="RefSeq" id="XP_018138247.1">
    <property type="nucleotide sequence ID" value="XM_018289064.1"/>
</dbReference>
<keyword evidence="3" id="KW-1185">Reference proteome</keyword>
<reference evidence="2 3" key="1">
    <citation type="journal article" date="2016" name="PLoS Pathog.">
        <title>Biosynthesis of antibiotic leucinostatins in bio-control fungus Purpureocillium lilacinum and their inhibition on phytophthora revealed by genome mining.</title>
        <authorList>
            <person name="Wang G."/>
            <person name="Liu Z."/>
            <person name="Lin R."/>
            <person name="Li E."/>
            <person name="Mao Z."/>
            <person name="Ling J."/>
            <person name="Yang Y."/>
            <person name="Yin W.B."/>
            <person name="Xie B."/>
        </authorList>
    </citation>
    <scope>NUCLEOTIDE SEQUENCE [LARGE SCALE GENOMIC DNA]</scope>
    <source>
        <strain evidence="2">170</strain>
    </source>
</reference>
<dbReference type="PANTHER" id="PTHR38123">
    <property type="entry name" value="CELL WALL SERINE-THREONINE-RICH GALACTOMANNOPROTEIN MP1 (AFU_ORTHOLOGUE AFUA_4G03240)"/>
    <property type="match status" value="1"/>
</dbReference>
<protein>
    <submittedName>
        <fullName evidence="2">Hydrophobic surface binding protein A domain-containing protein</fullName>
    </submittedName>
</protein>
<dbReference type="STRING" id="1380566.A0A179F4I1"/>
<dbReference type="KEGG" id="pchm:VFPPC_10751"/>
<gene>
    <name evidence="2" type="ORF">VFPPC_10751</name>
</gene>
<dbReference type="EMBL" id="LSBJ02000009">
    <property type="protein sequence ID" value="OAQ60337.1"/>
    <property type="molecule type" value="Genomic_DNA"/>
</dbReference>
<dbReference type="Pfam" id="PF12296">
    <property type="entry name" value="HsbA"/>
    <property type="match status" value="1"/>
</dbReference>
<dbReference type="PANTHER" id="PTHR38123:SF6">
    <property type="entry name" value="CELL WALL SERINE-THREONINE-RICH GALACTOMANNOPROTEIN MP1 (AFU_ORTHOLOGUE AFUA_4G03240)"/>
    <property type="match status" value="1"/>
</dbReference>
<feature type="signal peptide" evidence="1">
    <location>
        <begin position="1"/>
        <end position="19"/>
    </location>
</feature>
<dbReference type="GO" id="GO:0005576">
    <property type="term" value="C:extracellular region"/>
    <property type="evidence" value="ECO:0007669"/>
    <property type="project" value="TreeGrafter"/>
</dbReference>
<dbReference type="GeneID" id="28853058"/>
<dbReference type="Gene3D" id="1.20.1280.140">
    <property type="match status" value="1"/>
</dbReference>
<dbReference type="AlphaFoldDB" id="A0A179F4I1"/>
<dbReference type="OrthoDB" id="2422134at2759"/>
<evidence type="ECO:0000256" key="1">
    <source>
        <dbReference type="SAM" id="SignalP"/>
    </source>
</evidence>
<evidence type="ECO:0000313" key="2">
    <source>
        <dbReference type="EMBL" id="OAQ60337.1"/>
    </source>
</evidence>
<proteinExistence type="predicted"/>
<dbReference type="InterPro" id="IPR021054">
    <property type="entry name" value="Cell_wall_mannoprotein_1"/>
</dbReference>
<sequence>MKLSVSATTLLCAISGADAYRSNRFLDARDAKAITDVFAAVQSNIDSLDQAVLAWTCNPGPVLKASYTLISTIKTGVNTVSASANLTLSESLSLLTPVQNLKTHAQTLVNDLKAKKPQIQTDFECDVVRQTISDMSTNSKGLVDATISKVPAAAQDIAKKQAQGILDVLNDAQTSFNTTNCVNA</sequence>
<feature type="chain" id="PRO_5008101294" evidence="1">
    <location>
        <begin position="20"/>
        <end position="184"/>
    </location>
</feature>
<organism evidence="2 3">
    <name type="scientific">Pochonia chlamydosporia 170</name>
    <dbReference type="NCBI Taxonomy" id="1380566"/>
    <lineage>
        <taxon>Eukaryota</taxon>
        <taxon>Fungi</taxon>
        <taxon>Dikarya</taxon>
        <taxon>Ascomycota</taxon>
        <taxon>Pezizomycotina</taxon>
        <taxon>Sordariomycetes</taxon>
        <taxon>Hypocreomycetidae</taxon>
        <taxon>Hypocreales</taxon>
        <taxon>Clavicipitaceae</taxon>
        <taxon>Pochonia</taxon>
    </lineage>
</organism>
<evidence type="ECO:0000313" key="3">
    <source>
        <dbReference type="Proteomes" id="UP000078397"/>
    </source>
</evidence>